<dbReference type="RefSeq" id="WP_185931933.1">
    <property type="nucleotide sequence ID" value="NZ_CABGGS010000001.1"/>
</dbReference>
<name>A0A564NJS0_9ENTR</name>
<evidence type="ECO:0000313" key="5">
    <source>
        <dbReference type="Proteomes" id="UP000318370"/>
    </source>
</evidence>
<feature type="region of interest" description="Disordered" evidence="1">
    <location>
        <begin position="35"/>
        <end position="55"/>
    </location>
</feature>
<evidence type="ECO:0000313" key="3">
    <source>
        <dbReference type="EMBL" id="VUT06606.1"/>
    </source>
</evidence>
<evidence type="ECO:0000256" key="1">
    <source>
        <dbReference type="SAM" id="MobiDB-lite"/>
    </source>
</evidence>
<dbReference type="EMBL" id="CABGGS010000001">
    <property type="protein sequence ID" value="VUS24091.1"/>
    <property type="molecule type" value="Genomic_DNA"/>
</dbReference>
<evidence type="ECO:0000313" key="2">
    <source>
        <dbReference type="EMBL" id="VUS24091.1"/>
    </source>
</evidence>
<sequence length="55" mass="6304">MKFTEDTRVKIPVLLHLIRLGYSYLSLKTQTWNKETNIPVQPSANTGSRQQQTAT</sequence>
<gene>
    <name evidence="3" type="ORF">SB6408_02383</name>
    <name evidence="2" type="ORF">SB6411_00641</name>
</gene>
<dbReference type="Proteomes" id="UP000318370">
    <property type="component" value="Unassembled WGS sequence"/>
</dbReference>
<organism evidence="3 5">
    <name type="scientific">Klebsiella spallanzanii</name>
    <dbReference type="NCBI Taxonomy" id="2587528"/>
    <lineage>
        <taxon>Bacteria</taxon>
        <taxon>Pseudomonadati</taxon>
        <taxon>Pseudomonadota</taxon>
        <taxon>Gammaproteobacteria</taxon>
        <taxon>Enterobacterales</taxon>
        <taxon>Enterobacteriaceae</taxon>
        <taxon>Klebsiella/Raoultella group</taxon>
        <taxon>Klebsiella</taxon>
    </lineage>
</organism>
<evidence type="ECO:0000313" key="4">
    <source>
        <dbReference type="Proteomes" id="UP000317652"/>
    </source>
</evidence>
<dbReference type="EMBL" id="CABGHF010000056">
    <property type="protein sequence ID" value="VUT06606.1"/>
    <property type="molecule type" value="Genomic_DNA"/>
</dbReference>
<keyword evidence="4" id="KW-1185">Reference proteome</keyword>
<reference evidence="4 5" key="1">
    <citation type="submission" date="2019-07" db="EMBL/GenBank/DDBJ databases">
        <authorList>
            <person name="Brisse S."/>
            <person name="Rodrigues C."/>
            <person name="Thorpe H."/>
        </authorList>
    </citation>
    <scope>NUCLEOTIDE SEQUENCE [LARGE SCALE GENOMIC DNA]</scope>
    <source>
        <strain evidence="3">SB6408</strain>
        <strain evidence="2">SB6411</strain>
    </source>
</reference>
<protein>
    <submittedName>
        <fullName evidence="3">Uncharacterized protein</fullName>
    </submittedName>
</protein>
<accession>A0A564NJS0</accession>
<dbReference type="Proteomes" id="UP000317652">
    <property type="component" value="Unassembled WGS sequence"/>
</dbReference>
<dbReference type="AlphaFoldDB" id="A0A564NJS0"/>
<proteinExistence type="predicted"/>